<organism evidence="2 3">
    <name type="scientific">Prunus dulcis</name>
    <name type="common">Almond</name>
    <name type="synonym">Amygdalus dulcis</name>
    <dbReference type="NCBI Taxonomy" id="3755"/>
    <lineage>
        <taxon>Eukaryota</taxon>
        <taxon>Viridiplantae</taxon>
        <taxon>Streptophyta</taxon>
        <taxon>Embryophyta</taxon>
        <taxon>Tracheophyta</taxon>
        <taxon>Spermatophyta</taxon>
        <taxon>Magnoliopsida</taxon>
        <taxon>eudicotyledons</taxon>
        <taxon>Gunneridae</taxon>
        <taxon>Pentapetalae</taxon>
        <taxon>rosids</taxon>
        <taxon>fabids</taxon>
        <taxon>Rosales</taxon>
        <taxon>Rosaceae</taxon>
        <taxon>Amygdaloideae</taxon>
        <taxon>Amygdaleae</taxon>
        <taxon>Prunus</taxon>
    </lineage>
</organism>
<protein>
    <submittedName>
        <fullName evidence="2">Uncharacterized protein</fullName>
    </submittedName>
</protein>
<feature type="region of interest" description="Disordered" evidence="1">
    <location>
        <begin position="1"/>
        <end position="22"/>
    </location>
</feature>
<evidence type="ECO:0000313" key="2">
    <source>
        <dbReference type="EMBL" id="KAI5349063.1"/>
    </source>
</evidence>
<gene>
    <name evidence="2" type="ORF">L3X38_001950</name>
</gene>
<feature type="compositionally biased region" description="Low complexity" evidence="1">
    <location>
        <begin position="1"/>
        <end position="14"/>
    </location>
</feature>
<dbReference type="AlphaFoldDB" id="A0AAD4WTJ2"/>
<dbReference type="EMBL" id="JAJFAZ020000001">
    <property type="protein sequence ID" value="KAI5349063.1"/>
    <property type="molecule type" value="Genomic_DNA"/>
</dbReference>
<evidence type="ECO:0000256" key="1">
    <source>
        <dbReference type="SAM" id="MobiDB-lite"/>
    </source>
</evidence>
<sequence length="110" mass="12187">MKCQCSISSSSSSSGVDERSVFSLTSSSKYEVDYLGEKTKGDLNVKVEHLKAFRIDSQTTLKGPIEEVAKIEAEEAEDLLRDLVDILLIICLCAIGYDMDYTMMHDNVIA</sequence>
<proteinExistence type="predicted"/>
<accession>A0AAD4WTJ2</accession>
<name>A0AAD4WTJ2_PRUDU</name>
<reference evidence="2 3" key="1">
    <citation type="journal article" date="2022" name="G3 (Bethesda)">
        <title>Whole-genome sequence and methylome profiling of the almond [Prunus dulcis (Mill.) D.A. Webb] cultivar 'Nonpareil'.</title>
        <authorList>
            <person name="D'Amico-Willman K.M."/>
            <person name="Ouma W.Z."/>
            <person name="Meulia T."/>
            <person name="Sideli G.M."/>
            <person name="Gradziel T.M."/>
            <person name="Fresnedo-Ramirez J."/>
        </authorList>
    </citation>
    <scope>NUCLEOTIDE SEQUENCE [LARGE SCALE GENOMIC DNA]</scope>
    <source>
        <strain evidence="2">Clone GOH B32 T37-40</strain>
    </source>
</reference>
<comment type="caution">
    <text evidence="2">The sequence shown here is derived from an EMBL/GenBank/DDBJ whole genome shotgun (WGS) entry which is preliminary data.</text>
</comment>
<dbReference type="Proteomes" id="UP001054821">
    <property type="component" value="Chromosome 1"/>
</dbReference>
<evidence type="ECO:0000313" key="3">
    <source>
        <dbReference type="Proteomes" id="UP001054821"/>
    </source>
</evidence>
<keyword evidence="3" id="KW-1185">Reference proteome</keyword>